<dbReference type="PANTHER" id="PTHR11727">
    <property type="entry name" value="DIMETHYLADENOSINE TRANSFERASE"/>
    <property type="match status" value="1"/>
</dbReference>
<dbReference type="GO" id="GO:0005829">
    <property type="term" value="C:cytosol"/>
    <property type="evidence" value="ECO:0007669"/>
    <property type="project" value="TreeGrafter"/>
</dbReference>
<name>A0A645A4Q1_9ZZZZ</name>
<dbReference type="EC" id="2.1.1.182" evidence="5"/>
<evidence type="ECO:0000256" key="3">
    <source>
        <dbReference type="ARBA" id="ARBA00022691"/>
    </source>
</evidence>
<keyword evidence="1 5" id="KW-0489">Methyltransferase</keyword>
<dbReference type="InterPro" id="IPR029063">
    <property type="entry name" value="SAM-dependent_MTases_sf"/>
</dbReference>
<keyword evidence="3" id="KW-0949">S-adenosyl-L-methionine</keyword>
<dbReference type="GO" id="GO:0052908">
    <property type="term" value="F:16S rRNA (adenine(1518)-N(6)/adenine(1519)-N(6))-dimethyltransferase activity"/>
    <property type="evidence" value="ECO:0007669"/>
    <property type="project" value="UniProtKB-EC"/>
</dbReference>
<dbReference type="AlphaFoldDB" id="A0A645A4Q1"/>
<dbReference type="InterPro" id="IPR023165">
    <property type="entry name" value="rRNA_Ade_diMease-like_C"/>
</dbReference>
<dbReference type="PANTHER" id="PTHR11727:SF7">
    <property type="entry name" value="DIMETHYLADENOSINE TRANSFERASE-RELATED"/>
    <property type="match status" value="1"/>
</dbReference>
<dbReference type="Gene3D" id="1.10.8.100">
    <property type="entry name" value="Ribosomal RNA adenine dimethylase-like, domain 2"/>
    <property type="match status" value="1"/>
</dbReference>
<comment type="caution">
    <text evidence="5">The sequence shown here is derived from an EMBL/GenBank/DDBJ whole genome shotgun (WGS) entry which is preliminary data.</text>
</comment>
<dbReference type="EMBL" id="VSSQ01011980">
    <property type="protein sequence ID" value="MPM48169.1"/>
    <property type="molecule type" value="Genomic_DNA"/>
</dbReference>
<dbReference type="InterPro" id="IPR001737">
    <property type="entry name" value="KsgA/Erm"/>
</dbReference>
<dbReference type="Pfam" id="PF00398">
    <property type="entry name" value="RrnaAD"/>
    <property type="match status" value="1"/>
</dbReference>
<evidence type="ECO:0000256" key="4">
    <source>
        <dbReference type="ARBA" id="ARBA00022884"/>
    </source>
</evidence>
<dbReference type="GO" id="GO:0003723">
    <property type="term" value="F:RNA binding"/>
    <property type="evidence" value="ECO:0007669"/>
    <property type="project" value="UniProtKB-KW"/>
</dbReference>
<evidence type="ECO:0000256" key="2">
    <source>
        <dbReference type="ARBA" id="ARBA00022679"/>
    </source>
</evidence>
<proteinExistence type="predicted"/>
<protein>
    <submittedName>
        <fullName evidence="5">Ribosomal RNA small subunit methyltransferase A</fullName>
        <ecNumber evidence="5">2.1.1.182</ecNumber>
    </submittedName>
</protein>
<keyword evidence="2 5" id="KW-0808">Transferase</keyword>
<gene>
    <name evidence="5" type="primary">rsmA_25</name>
    <name evidence="5" type="ORF">SDC9_94892</name>
</gene>
<evidence type="ECO:0000313" key="5">
    <source>
        <dbReference type="EMBL" id="MPM48169.1"/>
    </source>
</evidence>
<accession>A0A645A4Q1</accession>
<organism evidence="5">
    <name type="scientific">bioreactor metagenome</name>
    <dbReference type="NCBI Taxonomy" id="1076179"/>
    <lineage>
        <taxon>unclassified sequences</taxon>
        <taxon>metagenomes</taxon>
        <taxon>ecological metagenomes</taxon>
    </lineage>
</organism>
<sequence>MTINSGAFYPPPKVTSSVILFTLRGESKVDLSLRTYFFTLVRDLFAQRRKTVKNNLLGGKVGAMVGRDGVQWVLDDAHVDSSLRAEALDWDQFLALSASLSSYRARCTDDTAQTK</sequence>
<dbReference type="SUPFAM" id="SSF53335">
    <property type="entry name" value="S-adenosyl-L-methionine-dependent methyltransferases"/>
    <property type="match status" value="1"/>
</dbReference>
<keyword evidence="4" id="KW-0694">RNA-binding</keyword>
<dbReference type="PROSITE" id="PS51689">
    <property type="entry name" value="SAM_RNA_A_N6_MT"/>
    <property type="match status" value="1"/>
</dbReference>
<reference evidence="5" key="1">
    <citation type="submission" date="2019-08" db="EMBL/GenBank/DDBJ databases">
        <authorList>
            <person name="Kucharzyk K."/>
            <person name="Murdoch R.W."/>
            <person name="Higgins S."/>
            <person name="Loffler F."/>
        </authorList>
    </citation>
    <scope>NUCLEOTIDE SEQUENCE</scope>
</reference>
<evidence type="ECO:0000256" key="1">
    <source>
        <dbReference type="ARBA" id="ARBA00022603"/>
    </source>
</evidence>